<keyword evidence="2 7" id="KW-0132">Cell division</keyword>
<evidence type="ECO:0000256" key="7">
    <source>
        <dbReference type="HAMAP-Rule" id="MF_00599"/>
    </source>
</evidence>
<dbReference type="EMBL" id="JBHSEW010000001">
    <property type="protein sequence ID" value="MFC4620909.1"/>
    <property type="molecule type" value="Genomic_DNA"/>
</dbReference>
<comment type="subunit">
    <text evidence="7">Part of a complex composed of FtsB, FtsL and FtsQ.</text>
</comment>
<dbReference type="RefSeq" id="WP_377723352.1">
    <property type="nucleotide sequence ID" value="NZ_JBHSEW010000001.1"/>
</dbReference>
<keyword evidence="1 7" id="KW-1003">Cell membrane</keyword>
<keyword evidence="7" id="KW-0997">Cell inner membrane</keyword>
<gene>
    <name evidence="7" type="primary">ftsB</name>
    <name evidence="8" type="ORF">ACFO3A_01575</name>
</gene>
<reference evidence="9" key="1">
    <citation type="journal article" date="2019" name="Int. J. Syst. Evol. Microbiol.">
        <title>The Global Catalogue of Microorganisms (GCM) 10K type strain sequencing project: providing services to taxonomists for standard genome sequencing and annotation.</title>
        <authorList>
            <consortium name="The Broad Institute Genomics Platform"/>
            <consortium name="The Broad Institute Genome Sequencing Center for Infectious Disease"/>
            <person name="Wu L."/>
            <person name="Ma J."/>
        </authorList>
    </citation>
    <scope>NUCLEOTIDE SEQUENCE [LARGE SCALE GENOMIC DNA]</scope>
    <source>
        <strain evidence="9">JCM 11650</strain>
    </source>
</reference>
<organism evidence="8 9">
    <name type="scientific">Comamonas nitrativorans</name>
    <dbReference type="NCBI Taxonomy" id="108437"/>
    <lineage>
        <taxon>Bacteria</taxon>
        <taxon>Pseudomonadati</taxon>
        <taxon>Pseudomonadota</taxon>
        <taxon>Betaproteobacteria</taxon>
        <taxon>Burkholderiales</taxon>
        <taxon>Comamonadaceae</taxon>
        <taxon>Comamonas</taxon>
    </lineage>
</organism>
<name>A0ABV9GRT3_9BURK</name>
<keyword evidence="9" id="KW-1185">Reference proteome</keyword>
<dbReference type="Pfam" id="PF04977">
    <property type="entry name" value="DivIC"/>
    <property type="match status" value="1"/>
</dbReference>
<comment type="similarity">
    <text evidence="7">Belongs to the FtsB family.</text>
</comment>
<feature type="topological domain" description="Cytoplasmic" evidence="7">
    <location>
        <begin position="1"/>
        <end position="5"/>
    </location>
</feature>
<dbReference type="Proteomes" id="UP001595967">
    <property type="component" value="Unassembled WGS sequence"/>
</dbReference>
<comment type="caution">
    <text evidence="8">The sequence shown here is derived from an EMBL/GenBank/DDBJ whole genome shotgun (WGS) entry which is preliminary data.</text>
</comment>
<comment type="subcellular location">
    <subcellularLocation>
        <location evidence="7">Cell inner membrane</location>
        <topology evidence="7">Single-pass type II membrane protein</topology>
    </subcellularLocation>
    <text evidence="7">Localizes to the division septum.</text>
</comment>
<dbReference type="PANTHER" id="PTHR37485">
    <property type="entry name" value="CELL DIVISION PROTEIN FTSB"/>
    <property type="match status" value="1"/>
</dbReference>
<proteinExistence type="inferred from homology"/>
<evidence type="ECO:0000256" key="6">
    <source>
        <dbReference type="ARBA" id="ARBA00023306"/>
    </source>
</evidence>
<keyword evidence="6 7" id="KW-0131">Cell cycle</keyword>
<protein>
    <recommendedName>
        <fullName evidence="7">Cell division protein FtsB</fullName>
    </recommendedName>
</protein>
<evidence type="ECO:0000256" key="4">
    <source>
        <dbReference type="ARBA" id="ARBA00022989"/>
    </source>
</evidence>
<comment type="function">
    <text evidence="7">Essential cell division protein. May link together the upstream cell division proteins, which are predominantly cytoplasmic, with the downstream cell division proteins, which are predominantly periplasmic.</text>
</comment>
<dbReference type="HAMAP" id="MF_00599">
    <property type="entry name" value="FtsB"/>
    <property type="match status" value="1"/>
</dbReference>
<keyword evidence="4 7" id="KW-1133">Transmembrane helix</keyword>
<dbReference type="PANTHER" id="PTHR37485:SF1">
    <property type="entry name" value="CELL DIVISION PROTEIN FTSB"/>
    <property type="match status" value="1"/>
</dbReference>
<evidence type="ECO:0000313" key="9">
    <source>
        <dbReference type="Proteomes" id="UP001595967"/>
    </source>
</evidence>
<keyword evidence="3 7" id="KW-0812">Transmembrane</keyword>
<feature type="coiled-coil region" evidence="7">
    <location>
        <begin position="31"/>
        <end position="72"/>
    </location>
</feature>
<dbReference type="InterPro" id="IPR023081">
    <property type="entry name" value="Cell_div_FtsB"/>
</dbReference>
<evidence type="ECO:0000256" key="2">
    <source>
        <dbReference type="ARBA" id="ARBA00022618"/>
    </source>
</evidence>
<evidence type="ECO:0000256" key="3">
    <source>
        <dbReference type="ARBA" id="ARBA00022692"/>
    </source>
</evidence>
<evidence type="ECO:0000313" key="8">
    <source>
        <dbReference type="EMBL" id="MFC4620909.1"/>
    </source>
</evidence>
<evidence type="ECO:0000256" key="5">
    <source>
        <dbReference type="ARBA" id="ARBA00023136"/>
    </source>
</evidence>
<accession>A0ABV9GRT3</accession>
<keyword evidence="7" id="KW-0175">Coiled coil</keyword>
<sequence length="91" mass="10031">MVARIVTLVLLGLLALIHNQLWLGEGSVARAQALQSQIQAQQVINAGLQQEVDRLHSEVQDLKEGSEMIEEQARGELGMVKPGEIYVQITQ</sequence>
<dbReference type="InterPro" id="IPR007060">
    <property type="entry name" value="FtsL/DivIC"/>
</dbReference>
<evidence type="ECO:0000256" key="1">
    <source>
        <dbReference type="ARBA" id="ARBA00022475"/>
    </source>
</evidence>
<keyword evidence="5 7" id="KW-0472">Membrane</keyword>
<feature type="topological domain" description="Periplasmic" evidence="7">
    <location>
        <begin position="24"/>
        <end position="91"/>
    </location>
</feature>